<dbReference type="PANTHER" id="PTHR21404:SF3">
    <property type="entry name" value="SMALL RNA 2'-O-METHYLTRANSFERASE"/>
    <property type="match status" value="1"/>
</dbReference>
<evidence type="ECO:0000256" key="9">
    <source>
        <dbReference type="ARBA" id="ARBA00022884"/>
    </source>
</evidence>
<dbReference type="InterPro" id="IPR026610">
    <property type="entry name" value="Hen1"/>
</dbReference>
<reference evidence="13 14" key="1">
    <citation type="submission" date="2013-01" db="EMBL/GenBank/DDBJ databases">
        <authorList>
            <person name="Fiebig A."/>
            <person name="Goeker M."/>
            <person name="Klenk H.-P.P."/>
        </authorList>
    </citation>
    <scope>NUCLEOTIDE SEQUENCE [LARGE SCALE GENOMIC DNA]</scope>
    <source>
        <strain evidence="13 14">DSM 17069</strain>
    </source>
</reference>
<comment type="similarity">
    <text evidence="2">Belongs to the methyltransferase superfamily. HEN1 family.</text>
</comment>
<keyword evidence="8" id="KW-0460">Magnesium</keyword>
<dbReference type="AlphaFoldDB" id="A0A0A0HGN9"/>
<keyword evidence="4 13" id="KW-0489">Methyltransferase</keyword>
<dbReference type="EC" id="2.1.1.386" evidence="11"/>
<keyword evidence="10" id="KW-0943">RNA-mediated gene silencing</keyword>
<gene>
    <name evidence="13" type="ORF">rosmuc_03863</name>
</gene>
<name>A0A0A0HGN9_9RHOB</name>
<evidence type="ECO:0000256" key="7">
    <source>
        <dbReference type="ARBA" id="ARBA00022723"/>
    </source>
</evidence>
<dbReference type="EMBL" id="AONH01000020">
    <property type="protein sequence ID" value="KGM86300.1"/>
    <property type="molecule type" value="Genomic_DNA"/>
</dbReference>
<evidence type="ECO:0000313" key="14">
    <source>
        <dbReference type="Proteomes" id="UP000030021"/>
    </source>
</evidence>
<evidence type="ECO:0000256" key="2">
    <source>
        <dbReference type="ARBA" id="ARBA00009026"/>
    </source>
</evidence>
<comment type="cofactor">
    <cofactor evidence="1">
        <name>Mg(2+)</name>
        <dbReference type="ChEBI" id="CHEBI:18420"/>
    </cofactor>
</comment>
<evidence type="ECO:0000313" key="13">
    <source>
        <dbReference type="EMBL" id="KGM86300.1"/>
    </source>
</evidence>
<dbReference type="SUPFAM" id="SSF53335">
    <property type="entry name" value="S-adenosyl-L-methionine-dependent methyltransferases"/>
    <property type="match status" value="1"/>
</dbReference>
<evidence type="ECO:0000256" key="5">
    <source>
        <dbReference type="ARBA" id="ARBA00022679"/>
    </source>
</evidence>
<proteinExistence type="inferred from homology"/>
<dbReference type="Gene3D" id="3.40.50.150">
    <property type="entry name" value="Vaccinia Virus protein VP39"/>
    <property type="match status" value="1"/>
</dbReference>
<protein>
    <recommendedName>
        <fullName evidence="3">Small RNA 2'-O-methyltransferase</fullName>
        <ecNumber evidence="11">2.1.1.386</ecNumber>
    </recommendedName>
</protein>
<keyword evidence="9" id="KW-0694">RNA-binding</keyword>
<comment type="catalytic activity">
    <reaction evidence="12">
        <text>small RNA 3'-end nucleotide + S-adenosyl-L-methionine = small RNA 3'-end 2'-O-methylnucleotide + S-adenosyl-L-homocysteine + H(+)</text>
        <dbReference type="Rhea" id="RHEA:37887"/>
        <dbReference type="Rhea" id="RHEA-COMP:10415"/>
        <dbReference type="Rhea" id="RHEA-COMP:10416"/>
        <dbReference type="ChEBI" id="CHEBI:15378"/>
        <dbReference type="ChEBI" id="CHEBI:57856"/>
        <dbReference type="ChEBI" id="CHEBI:59789"/>
        <dbReference type="ChEBI" id="CHEBI:74896"/>
        <dbReference type="ChEBI" id="CHEBI:74898"/>
        <dbReference type="EC" id="2.1.1.386"/>
    </reaction>
</comment>
<dbReference type="GO" id="GO:0090486">
    <property type="term" value="F:small RNA 2'-O-methyltransferase activity"/>
    <property type="evidence" value="ECO:0007669"/>
    <property type="project" value="UniProtKB-EC"/>
</dbReference>
<accession>A0A0A0HGN9</accession>
<dbReference type="InterPro" id="IPR029063">
    <property type="entry name" value="SAM-dependent_MTases_sf"/>
</dbReference>
<evidence type="ECO:0000256" key="10">
    <source>
        <dbReference type="ARBA" id="ARBA00023158"/>
    </source>
</evidence>
<keyword evidence="5 13" id="KW-0808">Transferase</keyword>
<dbReference type="GO" id="GO:0046872">
    <property type="term" value="F:metal ion binding"/>
    <property type="evidence" value="ECO:0007669"/>
    <property type="project" value="UniProtKB-KW"/>
</dbReference>
<dbReference type="GO" id="GO:0031047">
    <property type="term" value="P:regulatory ncRNA-mediated gene silencing"/>
    <property type="evidence" value="ECO:0007669"/>
    <property type="project" value="UniProtKB-KW"/>
</dbReference>
<evidence type="ECO:0000256" key="4">
    <source>
        <dbReference type="ARBA" id="ARBA00022603"/>
    </source>
</evidence>
<dbReference type="PATRIC" id="fig|1288298.3.peg.3872"/>
<dbReference type="Pfam" id="PF13489">
    <property type="entry name" value="Methyltransf_23"/>
    <property type="match status" value="1"/>
</dbReference>
<dbReference type="eggNOG" id="COG2227">
    <property type="taxonomic scope" value="Bacteria"/>
</dbReference>
<dbReference type="STRING" id="215743.ROSMUCSMR3_02675"/>
<dbReference type="Proteomes" id="UP000030021">
    <property type="component" value="Unassembled WGS sequence"/>
</dbReference>
<comment type="caution">
    <text evidence="13">The sequence shown here is derived from an EMBL/GenBank/DDBJ whole genome shotgun (WGS) entry which is preliminary data.</text>
</comment>
<keyword evidence="6" id="KW-0949">S-adenosyl-L-methionine</keyword>
<evidence type="ECO:0000256" key="12">
    <source>
        <dbReference type="ARBA" id="ARBA00048418"/>
    </source>
</evidence>
<dbReference type="GO" id="GO:0003723">
    <property type="term" value="F:RNA binding"/>
    <property type="evidence" value="ECO:0007669"/>
    <property type="project" value="UniProtKB-KW"/>
</dbReference>
<evidence type="ECO:0000256" key="3">
    <source>
        <dbReference type="ARBA" id="ARBA00021330"/>
    </source>
</evidence>
<evidence type="ECO:0000256" key="6">
    <source>
        <dbReference type="ARBA" id="ARBA00022691"/>
    </source>
</evidence>
<dbReference type="CDD" id="cd02440">
    <property type="entry name" value="AdoMet_MTases"/>
    <property type="match status" value="1"/>
</dbReference>
<dbReference type="GO" id="GO:0001510">
    <property type="term" value="P:RNA methylation"/>
    <property type="evidence" value="ECO:0007669"/>
    <property type="project" value="InterPro"/>
</dbReference>
<evidence type="ECO:0000256" key="11">
    <source>
        <dbReference type="ARBA" id="ARBA00035025"/>
    </source>
</evidence>
<organism evidence="13 14">
    <name type="scientific">Roseovarius mucosus DSM 17069</name>
    <dbReference type="NCBI Taxonomy" id="1288298"/>
    <lineage>
        <taxon>Bacteria</taxon>
        <taxon>Pseudomonadati</taxon>
        <taxon>Pseudomonadota</taxon>
        <taxon>Alphaproteobacteria</taxon>
        <taxon>Rhodobacterales</taxon>
        <taxon>Roseobacteraceae</taxon>
        <taxon>Roseovarius</taxon>
    </lineage>
</organism>
<dbReference type="OrthoDB" id="626362at2"/>
<evidence type="ECO:0000256" key="8">
    <source>
        <dbReference type="ARBA" id="ARBA00022842"/>
    </source>
</evidence>
<keyword evidence="7" id="KW-0479">Metal-binding</keyword>
<evidence type="ECO:0000256" key="1">
    <source>
        <dbReference type="ARBA" id="ARBA00001946"/>
    </source>
</evidence>
<dbReference type="PANTHER" id="PTHR21404">
    <property type="entry name" value="HEN1"/>
    <property type="match status" value="1"/>
</dbReference>
<dbReference type="HOGENOM" id="CLU_044646_2_0_5"/>
<sequence length="200" mass="21803">MTTALHDARLRAVCAAVQDTGARTLLDLGCGAGDLLLRLARVPQFTRLTGIDIDLASLRQAQARLADLPAEARAKVQLAQASMTAAHAKLRGYDCACLVETIEHLPLADLNRLERALFADMRPGHVIVTTPNAEFNPVLGVPAHRFRHPGHHFEWDRTRFQGWAEGVAARHGYSIRRHDIGETHPALGGASQMAVFARLG</sequence>